<keyword evidence="4" id="KW-1185">Reference proteome</keyword>
<organism evidence="3 4">
    <name type="scientific">Pseudomonas mediterranea</name>
    <dbReference type="NCBI Taxonomy" id="183795"/>
    <lineage>
        <taxon>Bacteria</taxon>
        <taxon>Pseudomonadati</taxon>
        <taxon>Pseudomonadota</taxon>
        <taxon>Gammaproteobacteria</taxon>
        <taxon>Pseudomonadales</taxon>
        <taxon>Pseudomonadaceae</taxon>
        <taxon>Pseudomonas</taxon>
    </lineage>
</organism>
<proteinExistence type="predicted"/>
<name>A0AAX2D9D8_9PSED</name>
<dbReference type="Pfam" id="PF22596">
    <property type="entry name" value="Scabin-like"/>
    <property type="match status" value="1"/>
</dbReference>
<dbReference type="SUPFAM" id="SSF56399">
    <property type="entry name" value="ADP-ribosylation"/>
    <property type="match status" value="1"/>
</dbReference>
<evidence type="ECO:0000313" key="3">
    <source>
        <dbReference type="EMBL" id="SDU37744.1"/>
    </source>
</evidence>
<feature type="domain" description="Pierisin-like" evidence="2">
    <location>
        <begin position="86"/>
        <end position="190"/>
    </location>
</feature>
<dbReference type="GeneID" id="76211975"/>
<reference evidence="3 4" key="1">
    <citation type="submission" date="2016-10" db="EMBL/GenBank/DDBJ databases">
        <authorList>
            <person name="Varghese N."/>
            <person name="Submissions S."/>
        </authorList>
    </citation>
    <scope>NUCLEOTIDE SEQUENCE [LARGE SCALE GENOMIC DNA]</scope>
    <source>
        <strain evidence="3 4">DSM 16733</strain>
    </source>
</reference>
<evidence type="ECO:0000259" key="2">
    <source>
        <dbReference type="Pfam" id="PF22596"/>
    </source>
</evidence>
<keyword evidence="1" id="KW-0732">Signal</keyword>
<dbReference type="RefSeq" id="WP_083365875.1">
    <property type="nucleotide sequence ID" value="NZ_LT629790.1"/>
</dbReference>
<dbReference type="InterPro" id="IPR054695">
    <property type="entry name" value="Pierisin-like_dom"/>
</dbReference>
<feature type="signal peptide" evidence="1">
    <location>
        <begin position="1"/>
        <end position="19"/>
    </location>
</feature>
<dbReference type="Gene3D" id="3.90.210.10">
    <property type="entry name" value="Heat-Labile Enterotoxin, subunit A"/>
    <property type="match status" value="1"/>
</dbReference>
<gene>
    <name evidence="3" type="ORF">SAMN05216476_1742</name>
</gene>
<accession>A0AAX2D9D8</accession>
<sequence>MSRKSTFIRAATVAVVVLASPWQPGPDAWAAAQVPQDLKKEPWYQAWLKVTANPDVDIRKTTPSLHWRTDMDTLYRGDTTGQGLSAFQDGLLPKAAGIPESEWIYNWYNHAGGSAGTVFSSTTRSQFIAQHYASEWVYEFKAPHGIDQEQSGGPFPREVEISFPGGVKGYFISKACKATNLANCVANPDYREPTGHETMQQVAAIPIDWNRLEPPEGLAWVTTKDSLWAVGSTTINPVQGADALSQGLQAWNALPPNLRLATQPESPLAQSVVVAFRDYGEAKLWATEQASNGGWVYEVRSNTVAVDLSGRSTGNREGAYAFIGGIKGGLLMNARRFEKGVGEPVECIGIQKEVCRLEHRHQ</sequence>
<feature type="chain" id="PRO_5043634576" description="Pierisin-like domain-containing protein" evidence="1">
    <location>
        <begin position="20"/>
        <end position="362"/>
    </location>
</feature>
<dbReference type="EMBL" id="LT629790">
    <property type="protein sequence ID" value="SDU37744.1"/>
    <property type="molecule type" value="Genomic_DNA"/>
</dbReference>
<evidence type="ECO:0000256" key="1">
    <source>
        <dbReference type="SAM" id="SignalP"/>
    </source>
</evidence>
<protein>
    <recommendedName>
        <fullName evidence="2">Pierisin-like domain-containing protein</fullName>
    </recommendedName>
</protein>
<dbReference type="Proteomes" id="UP000183772">
    <property type="component" value="Chromosome I"/>
</dbReference>
<dbReference type="AlphaFoldDB" id="A0AAX2D9D8"/>
<evidence type="ECO:0000313" key="4">
    <source>
        <dbReference type="Proteomes" id="UP000183772"/>
    </source>
</evidence>